<dbReference type="Proteomes" id="UP001219630">
    <property type="component" value="Chromosome"/>
</dbReference>
<sequence length="147" mass="16772">MKNDILIDKIKKFLVFSAISGIGWVLDFSTFSTLVLLGGIQSHIANFISSYVGVTFVWFVSLGKVFHSTEKSVSSKIIIYWVFQFLSILFYSKIIHEISIFLPNIQYFSSYGKSLEIIAKIIATPLNLVTNFIFMQQLVKLFKPKSK</sequence>
<keyword evidence="3" id="KW-1185">Reference proteome</keyword>
<feature type="transmembrane region" description="Helical" evidence="1">
    <location>
        <begin position="12"/>
        <end position="38"/>
    </location>
</feature>
<evidence type="ECO:0000313" key="3">
    <source>
        <dbReference type="Proteomes" id="UP001219630"/>
    </source>
</evidence>
<feature type="transmembrane region" description="Helical" evidence="1">
    <location>
        <begin position="117"/>
        <end position="139"/>
    </location>
</feature>
<feature type="transmembrane region" description="Helical" evidence="1">
    <location>
        <begin position="44"/>
        <end position="66"/>
    </location>
</feature>
<keyword evidence="1" id="KW-0472">Membrane</keyword>
<keyword evidence="1" id="KW-0812">Transmembrane</keyword>
<proteinExistence type="predicted"/>
<feature type="transmembrane region" description="Helical" evidence="1">
    <location>
        <begin position="78"/>
        <end position="102"/>
    </location>
</feature>
<dbReference type="EMBL" id="CP114280">
    <property type="protein sequence ID" value="WFN57383.1"/>
    <property type="molecule type" value="Genomic_DNA"/>
</dbReference>
<accession>A0ABY8GBN3</accession>
<protein>
    <submittedName>
        <fullName evidence="2">GtrA family protein</fullName>
    </submittedName>
</protein>
<reference evidence="2 3" key="1">
    <citation type="submission" date="2022-12" db="EMBL/GenBank/DDBJ databases">
        <title>Complete genome sequencing of Dickeya lacustris type strain LMG30899.</title>
        <authorList>
            <person name="Dobhal S."/>
            <person name="Arizala D."/>
            <person name="Arif M."/>
        </authorList>
    </citation>
    <scope>NUCLEOTIDE SEQUENCE [LARGE SCALE GENOMIC DNA]</scope>
    <source>
        <strain evidence="2 3">LMG30899</strain>
    </source>
</reference>
<organism evidence="2 3">
    <name type="scientific">Dickeya lacustris</name>
    <dbReference type="NCBI Taxonomy" id="2259638"/>
    <lineage>
        <taxon>Bacteria</taxon>
        <taxon>Pseudomonadati</taxon>
        <taxon>Pseudomonadota</taxon>
        <taxon>Gammaproteobacteria</taxon>
        <taxon>Enterobacterales</taxon>
        <taxon>Pectobacteriaceae</taxon>
        <taxon>Dickeya</taxon>
    </lineage>
</organism>
<evidence type="ECO:0000256" key="1">
    <source>
        <dbReference type="SAM" id="Phobius"/>
    </source>
</evidence>
<gene>
    <name evidence="2" type="ORF">O1Q98_09440</name>
</gene>
<keyword evidence="1" id="KW-1133">Transmembrane helix</keyword>
<name>A0ABY8GBN3_9GAMM</name>
<evidence type="ECO:0000313" key="2">
    <source>
        <dbReference type="EMBL" id="WFN57383.1"/>
    </source>
</evidence>
<dbReference type="RefSeq" id="WP_125258067.1">
    <property type="nucleotide sequence ID" value="NZ_CP114280.1"/>
</dbReference>